<keyword evidence="2" id="KW-1185">Reference proteome</keyword>
<proteinExistence type="predicted"/>
<organism evidence="1 2">
    <name type="scientific">Devosia ginsengisoli</name>
    <dbReference type="NCBI Taxonomy" id="400770"/>
    <lineage>
        <taxon>Bacteria</taxon>
        <taxon>Pseudomonadati</taxon>
        <taxon>Pseudomonadota</taxon>
        <taxon>Alphaproteobacteria</taxon>
        <taxon>Hyphomicrobiales</taxon>
        <taxon>Devosiaceae</taxon>
        <taxon>Devosia</taxon>
    </lineage>
</organism>
<evidence type="ECO:0000313" key="1">
    <source>
        <dbReference type="EMBL" id="QDZ10505.1"/>
    </source>
</evidence>
<dbReference type="AlphaFoldDB" id="A0A5B8LRY9"/>
<dbReference type="InterPro" id="IPR010385">
    <property type="entry name" value="DUF982"/>
</dbReference>
<sequence>MGIKPFMRPIFLRMDASPSGKYEVRNVAEAIQYLEYFWSAPRTVDYRRAKAICRSALDNLVSAESARHYLIAAAERAGILDRSANLAVALSVPTPAWRHAPHHAATHDPSSQRI</sequence>
<dbReference type="KEGG" id="dea:FPZ08_06930"/>
<evidence type="ECO:0000313" key="2">
    <source>
        <dbReference type="Proteomes" id="UP000315364"/>
    </source>
</evidence>
<gene>
    <name evidence="1" type="ORF">FPZ08_06930</name>
</gene>
<dbReference type="Gene3D" id="6.10.250.730">
    <property type="match status" value="1"/>
</dbReference>
<reference evidence="1 2" key="1">
    <citation type="submission" date="2019-07" db="EMBL/GenBank/DDBJ databases">
        <title>Full genome sequence of Devosia sp. Gsoil 520.</title>
        <authorList>
            <person name="Im W.-T."/>
        </authorList>
    </citation>
    <scope>NUCLEOTIDE SEQUENCE [LARGE SCALE GENOMIC DNA]</scope>
    <source>
        <strain evidence="1 2">Gsoil 520</strain>
    </source>
</reference>
<dbReference type="Pfam" id="PF06169">
    <property type="entry name" value="DUF982"/>
    <property type="match status" value="1"/>
</dbReference>
<accession>A0A5B8LRY9</accession>
<dbReference type="Proteomes" id="UP000315364">
    <property type="component" value="Chromosome"/>
</dbReference>
<dbReference type="OrthoDB" id="8084083at2"/>
<protein>
    <submittedName>
        <fullName evidence="1">DUF982 domain-containing protein</fullName>
    </submittedName>
</protein>
<dbReference type="EMBL" id="CP042304">
    <property type="protein sequence ID" value="QDZ10505.1"/>
    <property type="molecule type" value="Genomic_DNA"/>
</dbReference>
<name>A0A5B8LRY9_9HYPH</name>